<evidence type="ECO:0000313" key="7">
    <source>
        <dbReference type="Proteomes" id="UP000440004"/>
    </source>
</evidence>
<dbReference type="GO" id="GO:0016491">
    <property type="term" value="F:oxidoreductase activity"/>
    <property type="evidence" value="ECO:0007669"/>
    <property type="project" value="UniProtKB-KW"/>
</dbReference>
<accession>A0A6A7K4I2</accession>
<proteinExistence type="inferred from homology"/>
<reference evidence="6 7" key="1">
    <citation type="submission" date="2019-10" db="EMBL/GenBank/DDBJ databases">
        <title>Alkalibaculum tamaniensis sp.nov., a new alkaliphilic acetogen, isolated on methoxylated aromatics from a mud volcano.</title>
        <authorList>
            <person name="Khomyakova M.A."/>
            <person name="Merkel A.Y."/>
            <person name="Bonch-Osmolovskaya E.A."/>
            <person name="Slobodkin A.I."/>
        </authorList>
    </citation>
    <scope>NUCLEOTIDE SEQUENCE [LARGE SCALE GENOMIC DNA]</scope>
    <source>
        <strain evidence="6 7">M08DMB</strain>
    </source>
</reference>
<keyword evidence="7" id="KW-1185">Reference proteome</keyword>
<protein>
    <submittedName>
        <fullName evidence="6">Alcohol dehydrogenase catalytic domain-containing protein</fullName>
    </submittedName>
</protein>
<evidence type="ECO:0000256" key="1">
    <source>
        <dbReference type="ARBA" id="ARBA00022723"/>
    </source>
</evidence>
<dbReference type="PANTHER" id="PTHR43401:SF2">
    <property type="entry name" value="L-THREONINE 3-DEHYDROGENASE"/>
    <property type="match status" value="1"/>
</dbReference>
<dbReference type="InterPro" id="IPR002328">
    <property type="entry name" value="ADH_Zn_CS"/>
</dbReference>
<keyword evidence="1 4" id="KW-0479">Metal-binding</keyword>
<dbReference type="EMBL" id="WHNX01000001">
    <property type="protein sequence ID" value="MPW24285.1"/>
    <property type="molecule type" value="Genomic_DNA"/>
</dbReference>
<keyword evidence="3" id="KW-0560">Oxidoreductase</keyword>
<keyword evidence="2 4" id="KW-0862">Zinc</keyword>
<evidence type="ECO:0000313" key="6">
    <source>
        <dbReference type="EMBL" id="MPW24285.1"/>
    </source>
</evidence>
<dbReference type="InterPro" id="IPR011032">
    <property type="entry name" value="GroES-like_sf"/>
</dbReference>
<name>A0A6A7K4I2_9FIRM</name>
<feature type="domain" description="Enoyl reductase (ER)" evidence="5">
    <location>
        <begin position="11"/>
        <end position="348"/>
    </location>
</feature>
<evidence type="ECO:0000259" key="5">
    <source>
        <dbReference type="SMART" id="SM00829"/>
    </source>
</evidence>
<dbReference type="InterPro" id="IPR050129">
    <property type="entry name" value="Zn_alcohol_dh"/>
</dbReference>
<gene>
    <name evidence="6" type="ORF">GC105_00555</name>
</gene>
<dbReference type="Proteomes" id="UP000440004">
    <property type="component" value="Unassembled WGS sequence"/>
</dbReference>
<dbReference type="Pfam" id="PF00107">
    <property type="entry name" value="ADH_zinc_N"/>
    <property type="match status" value="1"/>
</dbReference>
<comment type="similarity">
    <text evidence="4">Belongs to the zinc-containing alcohol dehydrogenase family.</text>
</comment>
<dbReference type="PROSITE" id="PS00059">
    <property type="entry name" value="ADH_ZINC"/>
    <property type="match status" value="1"/>
</dbReference>
<evidence type="ECO:0000256" key="2">
    <source>
        <dbReference type="ARBA" id="ARBA00022833"/>
    </source>
</evidence>
<organism evidence="6 7">
    <name type="scientific">Alkalibaculum sporogenes</name>
    <dbReference type="NCBI Taxonomy" id="2655001"/>
    <lineage>
        <taxon>Bacteria</taxon>
        <taxon>Bacillati</taxon>
        <taxon>Bacillota</taxon>
        <taxon>Clostridia</taxon>
        <taxon>Eubacteriales</taxon>
        <taxon>Eubacteriaceae</taxon>
        <taxon>Alkalibaculum</taxon>
    </lineage>
</organism>
<comment type="cofactor">
    <cofactor evidence="4">
        <name>Zn(2+)</name>
        <dbReference type="ChEBI" id="CHEBI:29105"/>
    </cofactor>
</comment>
<dbReference type="SMART" id="SM00829">
    <property type="entry name" value="PKS_ER"/>
    <property type="match status" value="1"/>
</dbReference>
<dbReference type="PANTHER" id="PTHR43401">
    <property type="entry name" value="L-THREONINE 3-DEHYDROGENASE"/>
    <property type="match status" value="1"/>
</dbReference>
<evidence type="ECO:0000256" key="4">
    <source>
        <dbReference type="RuleBase" id="RU361277"/>
    </source>
</evidence>
<dbReference type="GO" id="GO:0008270">
    <property type="term" value="F:zinc ion binding"/>
    <property type="evidence" value="ECO:0007669"/>
    <property type="project" value="InterPro"/>
</dbReference>
<dbReference type="SUPFAM" id="SSF51735">
    <property type="entry name" value="NAD(P)-binding Rossmann-fold domains"/>
    <property type="match status" value="1"/>
</dbReference>
<dbReference type="InterPro" id="IPR013149">
    <property type="entry name" value="ADH-like_C"/>
</dbReference>
<dbReference type="AlphaFoldDB" id="A0A6A7K4I2"/>
<dbReference type="CDD" id="cd08236">
    <property type="entry name" value="sugar_DH"/>
    <property type="match status" value="1"/>
</dbReference>
<dbReference type="InterPro" id="IPR020843">
    <property type="entry name" value="ER"/>
</dbReference>
<comment type="caution">
    <text evidence="6">The sequence shown here is derived from an EMBL/GenBank/DDBJ whole genome shotgun (WGS) entry which is preliminary data.</text>
</comment>
<dbReference type="InterPro" id="IPR013154">
    <property type="entry name" value="ADH-like_N"/>
</dbReference>
<dbReference type="Pfam" id="PF08240">
    <property type="entry name" value="ADH_N"/>
    <property type="match status" value="1"/>
</dbReference>
<sequence>MDGKMKVGILHNINDIRCEESEIPKIQSDEILVKVTCAGICGTDFERVLKTGTWKFPTILGHEFGGEIVEMGNDVKEFRIGNKVVVNPMVPCGDCKYCKVGKFNLCDEYDYLGSRSSGGFAEYAKVKYTNAYKVPDDLTDEQIAGIDPAAIGLHGIIKGGVKIGDTVVVFGAGPIGHYTIQWAKHIGASTVIAIDLRDEKLKIAKEVGADYVINVGKVENVLDEIEKITKGEWADVCFETAGSDITVIQCIQAAKKQGSVVYLGTPHRDITLKDKVFESIIRKELKIVGSWCYHFAAPIHEWIVSIEEISKGNILVEPLITHRFSIEEVEKAFDMIRDRKEFFNKILIYSGGN</sequence>
<evidence type="ECO:0000256" key="3">
    <source>
        <dbReference type="ARBA" id="ARBA00023002"/>
    </source>
</evidence>
<dbReference type="Gene3D" id="3.40.50.720">
    <property type="entry name" value="NAD(P)-binding Rossmann-like Domain"/>
    <property type="match status" value="1"/>
</dbReference>
<dbReference type="Gene3D" id="3.90.180.10">
    <property type="entry name" value="Medium-chain alcohol dehydrogenases, catalytic domain"/>
    <property type="match status" value="1"/>
</dbReference>
<dbReference type="RefSeq" id="WP_152800621.1">
    <property type="nucleotide sequence ID" value="NZ_WHNX01000001.1"/>
</dbReference>
<dbReference type="SUPFAM" id="SSF50129">
    <property type="entry name" value="GroES-like"/>
    <property type="match status" value="1"/>
</dbReference>
<dbReference type="InterPro" id="IPR036291">
    <property type="entry name" value="NAD(P)-bd_dom_sf"/>
</dbReference>